<keyword evidence="4" id="KW-1185">Reference proteome</keyword>
<dbReference type="EMBL" id="BAABHB010000002">
    <property type="protein sequence ID" value="GAA4400481.1"/>
    <property type="molecule type" value="Genomic_DNA"/>
</dbReference>
<dbReference type="CDD" id="cd00198">
    <property type="entry name" value="vWFA"/>
    <property type="match status" value="1"/>
</dbReference>
<evidence type="ECO:0000259" key="2">
    <source>
        <dbReference type="PROSITE" id="PS50234"/>
    </source>
</evidence>
<feature type="chain" id="PRO_5047241654" description="VWFA domain-containing protein" evidence="1">
    <location>
        <begin position="25"/>
        <end position="754"/>
    </location>
</feature>
<dbReference type="SMART" id="SM00327">
    <property type="entry name" value="VWA"/>
    <property type="match status" value="1"/>
</dbReference>
<dbReference type="Proteomes" id="UP001500936">
    <property type="component" value="Unassembled WGS sequence"/>
</dbReference>
<feature type="domain" description="VWFA" evidence="2">
    <location>
        <begin position="142"/>
        <end position="357"/>
    </location>
</feature>
<protein>
    <recommendedName>
        <fullName evidence="2">VWFA domain-containing protein</fullName>
    </recommendedName>
</protein>
<dbReference type="InterPro" id="IPR036465">
    <property type="entry name" value="vWFA_dom_sf"/>
</dbReference>
<sequence>MKTPFLRRCLLAGGVLFYTMTTRAADQDIDFNQDLPTFTITLIIGAPQVINIGVLGAPGNVTWGFFGAPTPIGVPGGCPSVASNPYVCQGVTLTLPTGSVSSAATTTLNWNGSAPASGALDFSLIVDGHARGYHIDFRRPLDITFVLDKSGSMGLASSGGGGVTRWDALKTAVNNFMLKLSNPAFARPGDRVGLTFFDSGLTPSTFGSSLVALDPGSATLVQNAMNALSPSGATAMGAGLTDGKAKLTDATRSRDILLFTDGEQNRAPLVNNNGCDIGGVAINTNCPVLPGSSGNLKMFTIGIGNPSPTYLSTLQNLATKNGGNCLLTSNGNSFTNTTSMVVGDINAVFTQAFIDLLRNNSPQLVGTRIGTVGTATQRLIDFPLNKNVSELLIEINLGKRFEIPQLARLVSDLRVSRNGQNVTALGVPRWVGNAPDTYILVFSFNTARASAARIRSEGQWEVTAQPNSVASGLPYRITVIADDHLLDYICTQQTAQPTVGGTQRFVVQLSDRGKPMENATVTAAVYRPGDDIGDLMARNSLKVAVPALQLDQSAVGILKYNALLARDPAFVRALVPTEQVVTLTHRGNGRYEGDYSGMNVAGIYQIMYRIRGNDSLRGSYDRYEMQSMYVEPGQIDLDKSVLHKAVVNGQLVMTLRPVTTYGRFIGPAAADAFDVNAPSASLSNVVDNQDGSYTLTFRGNTQSNATISILKKPVYTGPLERLQISTRIPDVAKPFRPGIGNVIIRNPQINRIPR</sequence>
<dbReference type="SUPFAM" id="SSF53300">
    <property type="entry name" value="vWA-like"/>
    <property type="match status" value="1"/>
</dbReference>
<name>A0ABP8K6E4_9BACT</name>
<organism evidence="3 4">
    <name type="scientific">Nibrella viscosa</name>
    <dbReference type="NCBI Taxonomy" id="1084524"/>
    <lineage>
        <taxon>Bacteria</taxon>
        <taxon>Pseudomonadati</taxon>
        <taxon>Bacteroidota</taxon>
        <taxon>Cytophagia</taxon>
        <taxon>Cytophagales</taxon>
        <taxon>Spirosomataceae</taxon>
        <taxon>Nibrella</taxon>
    </lineage>
</organism>
<dbReference type="InterPro" id="IPR051266">
    <property type="entry name" value="CLCR"/>
</dbReference>
<gene>
    <name evidence="3" type="ORF">GCM10023187_13730</name>
</gene>
<dbReference type="Gene3D" id="3.40.50.410">
    <property type="entry name" value="von Willebrand factor, type A domain"/>
    <property type="match status" value="1"/>
</dbReference>
<dbReference type="InterPro" id="IPR002035">
    <property type="entry name" value="VWF_A"/>
</dbReference>
<comment type="caution">
    <text evidence="3">The sequence shown here is derived from an EMBL/GenBank/DDBJ whole genome shotgun (WGS) entry which is preliminary data.</text>
</comment>
<keyword evidence="1" id="KW-0732">Signal</keyword>
<dbReference type="PANTHER" id="PTHR10579">
    <property type="entry name" value="CALCIUM-ACTIVATED CHLORIDE CHANNEL REGULATOR"/>
    <property type="match status" value="1"/>
</dbReference>
<accession>A0ABP8K6E4</accession>
<evidence type="ECO:0000313" key="4">
    <source>
        <dbReference type="Proteomes" id="UP001500936"/>
    </source>
</evidence>
<proteinExistence type="predicted"/>
<dbReference type="PANTHER" id="PTHR10579:SF43">
    <property type="entry name" value="ZINC FINGER (C3HC4-TYPE RING FINGER) FAMILY PROTEIN"/>
    <property type="match status" value="1"/>
</dbReference>
<dbReference type="PROSITE" id="PS50234">
    <property type="entry name" value="VWFA"/>
    <property type="match status" value="1"/>
</dbReference>
<evidence type="ECO:0000313" key="3">
    <source>
        <dbReference type="EMBL" id="GAA4400481.1"/>
    </source>
</evidence>
<evidence type="ECO:0000256" key="1">
    <source>
        <dbReference type="SAM" id="SignalP"/>
    </source>
</evidence>
<dbReference type="Pfam" id="PF13519">
    <property type="entry name" value="VWA_2"/>
    <property type="match status" value="1"/>
</dbReference>
<reference evidence="4" key="1">
    <citation type="journal article" date="2019" name="Int. J. Syst. Evol. Microbiol.">
        <title>The Global Catalogue of Microorganisms (GCM) 10K type strain sequencing project: providing services to taxonomists for standard genome sequencing and annotation.</title>
        <authorList>
            <consortium name="The Broad Institute Genomics Platform"/>
            <consortium name="The Broad Institute Genome Sequencing Center for Infectious Disease"/>
            <person name="Wu L."/>
            <person name="Ma J."/>
        </authorList>
    </citation>
    <scope>NUCLEOTIDE SEQUENCE [LARGE SCALE GENOMIC DNA]</scope>
    <source>
        <strain evidence="4">JCM 17925</strain>
    </source>
</reference>
<dbReference type="RefSeq" id="WP_345265299.1">
    <property type="nucleotide sequence ID" value="NZ_BAABHB010000002.1"/>
</dbReference>
<feature type="signal peptide" evidence="1">
    <location>
        <begin position="1"/>
        <end position="24"/>
    </location>
</feature>